<dbReference type="GO" id="GO:0005975">
    <property type="term" value="P:carbohydrate metabolic process"/>
    <property type="evidence" value="ECO:0007669"/>
    <property type="project" value="InterPro"/>
</dbReference>
<dbReference type="PROSITE" id="PS51910">
    <property type="entry name" value="GH18_2"/>
    <property type="match status" value="1"/>
</dbReference>
<proteinExistence type="predicted"/>
<dbReference type="GO" id="GO:0008061">
    <property type="term" value="F:chitin binding"/>
    <property type="evidence" value="ECO:0007669"/>
    <property type="project" value="TreeGrafter"/>
</dbReference>
<dbReference type="Gene3D" id="3.10.50.10">
    <property type="match status" value="1"/>
</dbReference>
<dbReference type="InParanoid" id="A0A455B7J6"/>
<evidence type="ECO:0000313" key="3">
    <source>
        <dbReference type="RefSeq" id="XP_028343968.1"/>
    </source>
</evidence>
<dbReference type="InterPro" id="IPR029070">
    <property type="entry name" value="Chitinase_insertion_sf"/>
</dbReference>
<sequence>MKLQRLLDPISVMTYDFHGGWGTCTGHNIFLHVGNKDGGDMCYCNCEYAMKPWRDSGVPSEKLIMGFPTYGRTFRLSTSDTSVCAYSLEQVHLVLTQICIFLNKATNAWTEDQKVLYAYKNTEWFGYDNIESYGYKDELPPHPQENLKYQQVVHAQAPMKLLTLL</sequence>
<organism evidence="2 3">
    <name type="scientific">Physeter macrocephalus</name>
    <name type="common">Sperm whale</name>
    <name type="synonym">Physeter catodon</name>
    <dbReference type="NCBI Taxonomy" id="9755"/>
    <lineage>
        <taxon>Eukaryota</taxon>
        <taxon>Metazoa</taxon>
        <taxon>Chordata</taxon>
        <taxon>Craniata</taxon>
        <taxon>Vertebrata</taxon>
        <taxon>Euteleostomi</taxon>
        <taxon>Mammalia</taxon>
        <taxon>Eutheria</taxon>
        <taxon>Laurasiatheria</taxon>
        <taxon>Artiodactyla</taxon>
        <taxon>Whippomorpha</taxon>
        <taxon>Cetacea</taxon>
        <taxon>Odontoceti</taxon>
        <taxon>Physeteridae</taxon>
        <taxon>Physeter</taxon>
    </lineage>
</organism>
<feature type="domain" description="GH18" evidence="1">
    <location>
        <begin position="1"/>
        <end position="165"/>
    </location>
</feature>
<dbReference type="Gene3D" id="3.20.20.80">
    <property type="entry name" value="Glycosidases"/>
    <property type="match status" value="1"/>
</dbReference>
<dbReference type="SUPFAM" id="SSF51445">
    <property type="entry name" value="(Trans)glycosidases"/>
    <property type="match status" value="1"/>
</dbReference>
<keyword evidence="2" id="KW-1185">Reference proteome</keyword>
<accession>A0A455B7J6</accession>
<dbReference type="SUPFAM" id="SSF54556">
    <property type="entry name" value="Chitinase insertion domain"/>
    <property type="match status" value="1"/>
</dbReference>
<dbReference type="GO" id="GO:0004568">
    <property type="term" value="F:chitinase activity"/>
    <property type="evidence" value="ECO:0007669"/>
    <property type="project" value="TreeGrafter"/>
</dbReference>
<name>A0A455B7J6_PHYMC</name>
<dbReference type="PANTHER" id="PTHR11177">
    <property type="entry name" value="CHITINASE"/>
    <property type="match status" value="1"/>
</dbReference>
<evidence type="ECO:0000313" key="2">
    <source>
        <dbReference type="Proteomes" id="UP000248484"/>
    </source>
</evidence>
<dbReference type="RefSeq" id="XP_028343968.1">
    <property type="nucleotide sequence ID" value="XM_028488167.1"/>
</dbReference>
<dbReference type="InterPro" id="IPR017853">
    <property type="entry name" value="GH"/>
</dbReference>
<dbReference type="PANTHER" id="PTHR11177:SF388">
    <property type="entry name" value="CHITINASE"/>
    <property type="match status" value="1"/>
</dbReference>
<dbReference type="GeneID" id="114486054"/>
<dbReference type="InterPro" id="IPR050314">
    <property type="entry name" value="Glycosyl_Hydrlase_18"/>
</dbReference>
<dbReference type="AlphaFoldDB" id="A0A455B7J6"/>
<dbReference type="InterPro" id="IPR001223">
    <property type="entry name" value="Glyco_hydro18_cat"/>
</dbReference>
<evidence type="ECO:0000259" key="1">
    <source>
        <dbReference type="PROSITE" id="PS51910"/>
    </source>
</evidence>
<reference evidence="3" key="1">
    <citation type="submission" date="2025-08" db="UniProtKB">
        <authorList>
            <consortium name="RefSeq"/>
        </authorList>
    </citation>
    <scope>IDENTIFICATION</scope>
    <source>
        <tissue evidence="3">Muscle</tissue>
    </source>
</reference>
<dbReference type="Proteomes" id="UP000248484">
    <property type="component" value="Chromosome 4"/>
</dbReference>
<dbReference type="GO" id="GO:0005576">
    <property type="term" value="C:extracellular region"/>
    <property type="evidence" value="ECO:0007669"/>
    <property type="project" value="TreeGrafter"/>
</dbReference>
<dbReference type="GO" id="GO:0006032">
    <property type="term" value="P:chitin catabolic process"/>
    <property type="evidence" value="ECO:0007669"/>
    <property type="project" value="TreeGrafter"/>
</dbReference>
<protein>
    <submittedName>
        <fullName evidence="3">Acidic mammalian chitinase-like</fullName>
    </submittedName>
</protein>
<dbReference type="Pfam" id="PF00704">
    <property type="entry name" value="Glyco_hydro_18"/>
    <property type="match status" value="1"/>
</dbReference>
<dbReference type="KEGG" id="pcad:114486054"/>
<gene>
    <name evidence="3" type="primary">LOC114486054</name>
</gene>
<dbReference type="OrthoDB" id="76388at2759"/>